<dbReference type="EMBL" id="JANRHJ010000020">
    <property type="protein sequence ID" value="MCR8875107.1"/>
    <property type="molecule type" value="Genomic_DNA"/>
</dbReference>
<sequence length="215" mass="24844">MTEQTTFIPTENHPLEPFLPANAVLLMLGSFPPQQKRWSMDFFYPNLQNDMWRIFGLIFFNDKEHFLLPDRKAFNKEQIIDFLKKKGIALYDTASAVRRLQDNASDKFLEIVEPTDLSLLLKQLPHCRAIVTTGQKATDTLRSQLEVSEPPVGGKSPFNFEDRSLNLYRMPSSSRAYPLKLEKKAEVYRLMFNDLGIIQASTVKIIPQKACRFEK</sequence>
<organism evidence="1 2">
    <name type="scientific">Phocaeicola barnesiae</name>
    <dbReference type="NCBI Taxonomy" id="376804"/>
    <lineage>
        <taxon>Bacteria</taxon>
        <taxon>Pseudomonadati</taxon>
        <taxon>Bacteroidota</taxon>
        <taxon>Bacteroidia</taxon>
        <taxon>Bacteroidales</taxon>
        <taxon>Bacteroidaceae</taxon>
        <taxon>Phocaeicola</taxon>
    </lineage>
</organism>
<dbReference type="Gene3D" id="3.40.470.10">
    <property type="entry name" value="Uracil-DNA glycosylase-like domain"/>
    <property type="match status" value="1"/>
</dbReference>
<reference evidence="1 2" key="1">
    <citation type="submission" date="2022-08" db="EMBL/GenBank/DDBJ databases">
        <authorList>
            <person name="Zeman M."/>
            <person name="Kubasova T."/>
        </authorList>
    </citation>
    <scope>NUCLEOTIDE SEQUENCE [LARGE SCALE GENOMIC DNA]</scope>
    <source>
        <strain evidence="1 2">ET62</strain>
    </source>
</reference>
<dbReference type="InterPro" id="IPR036895">
    <property type="entry name" value="Uracil-DNA_glycosylase-like_sf"/>
</dbReference>
<keyword evidence="2" id="KW-1185">Reference proteome</keyword>
<dbReference type="SUPFAM" id="SSF52141">
    <property type="entry name" value="Uracil-DNA glycosylase-like"/>
    <property type="match status" value="1"/>
</dbReference>
<dbReference type="CDD" id="cd10032">
    <property type="entry name" value="UDG-F6_HDG"/>
    <property type="match status" value="1"/>
</dbReference>
<name>A0AAW5N976_9BACT</name>
<comment type="caution">
    <text evidence="1">The sequence shown here is derived from an EMBL/GenBank/DDBJ whole genome shotgun (WGS) entry which is preliminary data.</text>
</comment>
<gene>
    <name evidence="1" type="ORF">NW209_13985</name>
</gene>
<dbReference type="RefSeq" id="WP_235301787.1">
    <property type="nucleotide sequence ID" value="NZ_CALULB010000031.1"/>
</dbReference>
<protein>
    <submittedName>
        <fullName evidence="1">Uracil-DNA glycosylase family protein</fullName>
    </submittedName>
</protein>
<accession>A0AAW5N976</accession>
<proteinExistence type="predicted"/>
<dbReference type="Proteomes" id="UP001204579">
    <property type="component" value="Unassembled WGS sequence"/>
</dbReference>
<dbReference type="AlphaFoldDB" id="A0AAW5N976"/>
<evidence type="ECO:0000313" key="1">
    <source>
        <dbReference type="EMBL" id="MCR8875107.1"/>
    </source>
</evidence>
<evidence type="ECO:0000313" key="2">
    <source>
        <dbReference type="Proteomes" id="UP001204579"/>
    </source>
</evidence>